<evidence type="ECO:0000313" key="1">
    <source>
        <dbReference type="EMBL" id="CAA9433119.1"/>
    </source>
</evidence>
<gene>
    <name evidence="1" type="ORF">AVDCRST_MAG64-3623</name>
</gene>
<organism evidence="1">
    <name type="scientific">uncultured Phycisphaerae bacterium</name>
    <dbReference type="NCBI Taxonomy" id="904963"/>
    <lineage>
        <taxon>Bacteria</taxon>
        <taxon>Pseudomonadati</taxon>
        <taxon>Planctomycetota</taxon>
        <taxon>Phycisphaerae</taxon>
        <taxon>environmental samples</taxon>
    </lineage>
</organism>
<sequence length="35" mass="3820">MTGFGYDPNHSIVRASQEGLQAVLFKPFKVGQLLA</sequence>
<protein>
    <submittedName>
        <fullName evidence="1">Uncharacterized protein</fullName>
    </submittedName>
</protein>
<accession>A0A6J4Q2Z6</accession>
<reference evidence="1" key="1">
    <citation type="submission" date="2020-02" db="EMBL/GenBank/DDBJ databases">
        <authorList>
            <person name="Meier V. D."/>
        </authorList>
    </citation>
    <scope>NUCLEOTIDE SEQUENCE</scope>
    <source>
        <strain evidence="1">AVDCRST_MAG64</strain>
    </source>
</reference>
<proteinExistence type="predicted"/>
<feature type="non-terminal residue" evidence="1">
    <location>
        <position position="35"/>
    </location>
</feature>
<dbReference type="AlphaFoldDB" id="A0A6J4Q2Z6"/>
<name>A0A6J4Q2Z6_9BACT</name>
<dbReference type="EMBL" id="CADCUQ010000834">
    <property type="protein sequence ID" value="CAA9433119.1"/>
    <property type="molecule type" value="Genomic_DNA"/>
</dbReference>